<keyword evidence="1" id="KW-1133">Transmembrane helix</keyword>
<name>A0ABQ5AG44_9ASTR</name>
<proteinExistence type="predicted"/>
<protein>
    <submittedName>
        <fullName evidence="3">Uncharacterized protein</fullName>
    </submittedName>
</protein>
<sequence>MVSAMKTMGVIAIIMLFFVATTVAIPCCDGEYTSCCKTGDVVNITTFANVTTYAKVAGHVYYMSVCLVCVVIIRAFSYAKYVGYGMIE</sequence>
<evidence type="ECO:0000256" key="1">
    <source>
        <dbReference type="SAM" id="Phobius"/>
    </source>
</evidence>
<keyword evidence="1" id="KW-0812">Transmembrane</keyword>
<reference evidence="3" key="1">
    <citation type="journal article" date="2022" name="Int. J. Mol. Sci.">
        <title>Draft Genome of Tanacetum Coccineum: Genomic Comparison of Closely Related Tanacetum-Family Plants.</title>
        <authorList>
            <person name="Yamashiro T."/>
            <person name="Shiraishi A."/>
            <person name="Nakayama K."/>
            <person name="Satake H."/>
        </authorList>
    </citation>
    <scope>NUCLEOTIDE SEQUENCE</scope>
</reference>
<feature type="signal peptide" evidence="2">
    <location>
        <begin position="1"/>
        <end position="24"/>
    </location>
</feature>
<comment type="caution">
    <text evidence="3">The sequence shown here is derived from an EMBL/GenBank/DDBJ whole genome shotgun (WGS) entry which is preliminary data.</text>
</comment>
<dbReference type="EMBL" id="BQNB010012175">
    <property type="protein sequence ID" value="GJT00178.1"/>
    <property type="molecule type" value="Genomic_DNA"/>
</dbReference>
<feature type="transmembrane region" description="Helical" evidence="1">
    <location>
        <begin position="60"/>
        <end position="79"/>
    </location>
</feature>
<keyword evidence="4" id="KW-1185">Reference proteome</keyword>
<accession>A0ABQ5AG44</accession>
<dbReference type="Proteomes" id="UP001151760">
    <property type="component" value="Unassembled WGS sequence"/>
</dbReference>
<evidence type="ECO:0000313" key="4">
    <source>
        <dbReference type="Proteomes" id="UP001151760"/>
    </source>
</evidence>
<feature type="chain" id="PRO_5045438562" evidence="2">
    <location>
        <begin position="25"/>
        <end position="88"/>
    </location>
</feature>
<evidence type="ECO:0000256" key="2">
    <source>
        <dbReference type="SAM" id="SignalP"/>
    </source>
</evidence>
<organism evidence="3 4">
    <name type="scientific">Tanacetum coccineum</name>
    <dbReference type="NCBI Taxonomy" id="301880"/>
    <lineage>
        <taxon>Eukaryota</taxon>
        <taxon>Viridiplantae</taxon>
        <taxon>Streptophyta</taxon>
        <taxon>Embryophyta</taxon>
        <taxon>Tracheophyta</taxon>
        <taxon>Spermatophyta</taxon>
        <taxon>Magnoliopsida</taxon>
        <taxon>eudicotyledons</taxon>
        <taxon>Gunneridae</taxon>
        <taxon>Pentapetalae</taxon>
        <taxon>asterids</taxon>
        <taxon>campanulids</taxon>
        <taxon>Asterales</taxon>
        <taxon>Asteraceae</taxon>
        <taxon>Asteroideae</taxon>
        <taxon>Anthemideae</taxon>
        <taxon>Anthemidinae</taxon>
        <taxon>Tanacetum</taxon>
    </lineage>
</organism>
<keyword evidence="1" id="KW-0472">Membrane</keyword>
<reference evidence="3" key="2">
    <citation type="submission" date="2022-01" db="EMBL/GenBank/DDBJ databases">
        <authorList>
            <person name="Yamashiro T."/>
            <person name="Shiraishi A."/>
            <person name="Satake H."/>
            <person name="Nakayama K."/>
        </authorList>
    </citation>
    <scope>NUCLEOTIDE SEQUENCE</scope>
</reference>
<evidence type="ECO:0000313" key="3">
    <source>
        <dbReference type="EMBL" id="GJT00178.1"/>
    </source>
</evidence>
<gene>
    <name evidence="3" type="ORF">Tco_0821347</name>
</gene>
<keyword evidence="2" id="KW-0732">Signal</keyword>